<reference evidence="3 4" key="1">
    <citation type="submission" date="2020-10" db="EMBL/GenBank/DDBJ databases">
        <title>Phylogeny of dyella-like bacteria.</title>
        <authorList>
            <person name="Fu J."/>
        </authorList>
    </citation>
    <scope>NUCLEOTIDE SEQUENCE [LARGE SCALE GENOMIC DNA]</scope>
    <source>
        <strain evidence="3 4">BB4</strain>
    </source>
</reference>
<evidence type="ECO:0000259" key="2">
    <source>
        <dbReference type="Pfam" id="PF20229"/>
    </source>
</evidence>
<evidence type="ECO:0000313" key="4">
    <source>
        <dbReference type="Proteomes" id="UP001620408"/>
    </source>
</evidence>
<organism evidence="3 4">
    <name type="scientific">Dyella koreensis</name>
    <dbReference type="NCBI Taxonomy" id="311235"/>
    <lineage>
        <taxon>Bacteria</taxon>
        <taxon>Pseudomonadati</taxon>
        <taxon>Pseudomonadota</taxon>
        <taxon>Gammaproteobacteria</taxon>
        <taxon>Lysobacterales</taxon>
        <taxon>Rhodanobacteraceae</taxon>
        <taxon>Dyella</taxon>
    </lineage>
</organism>
<evidence type="ECO:0000259" key="1">
    <source>
        <dbReference type="Pfam" id="PF09828"/>
    </source>
</evidence>
<evidence type="ECO:0000313" key="3">
    <source>
        <dbReference type="EMBL" id="MFK2918873.1"/>
    </source>
</evidence>
<name>A0ABW8KAY9_9GAMM</name>
<dbReference type="InterPro" id="IPR046858">
    <property type="entry name" value="ChrB_N"/>
</dbReference>
<gene>
    <name evidence="3" type="ORF">ISS97_16500</name>
</gene>
<feature type="domain" description="ChrB C-terminal" evidence="1">
    <location>
        <begin position="185"/>
        <end position="314"/>
    </location>
</feature>
<dbReference type="RefSeq" id="WP_379983510.1">
    <property type="nucleotide sequence ID" value="NZ_JBHSHH010000001.1"/>
</dbReference>
<proteinExistence type="predicted"/>
<comment type="caution">
    <text evidence="3">The sequence shown here is derived from an EMBL/GenBank/DDBJ whole genome shotgun (WGS) entry which is preliminary data.</text>
</comment>
<dbReference type="InterPro" id="IPR018634">
    <property type="entry name" value="ChrB_C"/>
</dbReference>
<feature type="domain" description="ChrB N-terminal" evidence="2">
    <location>
        <begin position="23"/>
        <end position="153"/>
    </location>
</feature>
<dbReference type="Pfam" id="PF20229">
    <property type="entry name" value="ChrB_N"/>
    <property type="match status" value="1"/>
</dbReference>
<accession>A0ABW8KAY9</accession>
<dbReference type="Pfam" id="PF09828">
    <property type="entry name" value="ChrB_C"/>
    <property type="match status" value="1"/>
</dbReference>
<sequence>MSVNPATWLMLVASLTGRSPGPRMRLWRALKAAGAEALRDGVYVLPASEAAQALFRAQADEVIQAGGSAQVVPFSAADPKQESELRAAFDRTPVYAEGLDRLTSLMTELPGLSEIEGRRRLVTLRRDLEGIVATDFFPGPARDRVEIALRDAEQTLNAQFSPDEPHAAKGAISRRELADYRGRVWATRQHLWIDRVASAWLIRRFIDPEAHFLWLAKPADCPTDALGFDFDGATFTHVGQRVSFEVLATSFGLDGDPSLVRLGRLVRYLDIGGVPVADAAGFASVMTGARARRGDDDDGLLHDMATVLDCLYAAYLDTPGEPT</sequence>
<dbReference type="EMBL" id="JADIKD010000012">
    <property type="protein sequence ID" value="MFK2918873.1"/>
    <property type="molecule type" value="Genomic_DNA"/>
</dbReference>
<dbReference type="Proteomes" id="UP001620408">
    <property type="component" value="Unassembled WGS sequence"/>
</dbReference>
<protein>
    <submittedName>
        <fullName evidence="3">Chromate resistance protein</fullName>
    </submittedName>
</protein>
<keyword evidence="4" id="KW-1185">Reference proteome</keyword>